<dbReference type="SUPFAM" id="SSF52172">
    <property type="entry name" value="CheY-like"/>
    <property type="match status" value="1"/>
</dbReference>
<accession>A0ABW4Q3B4</accession>
<evidence type="ECO:0000259" key="5">
    <source>
        <dbReference type="PROSITE" id="PS50043"/>
    </source>
</evidence>
<comment type="caution">
    <text evidence="7">The sequence shown here is derived from an EMBL/GenBank/DDBJ whole genome shotgun (WGS) entry which is preliminary data.</text>
</comment>
<dbReference type="InterPro" id="IPR011006">
    <property type="entry name" value="CheY-like_superfamily"/>
</dbReference>
<dbReference type="PANTHER" id="PTHR44688:SF16">
    <property type="entry name" value="DNA-BINDING TRANSCRIPTIONAL ACTIVATOR DEVR_DOSR"/>
    <property type="match status" value="1"/>
</dbReference>
<dbReference type="Proteomes" id="UP001597307">
    <property type="component" value="Unassembled WGS sequence"/>
</dbReference>
<evidence type="ECO:0000256" key="3">
    <source>
        <dbReference type="ARBA" id="ARBA00023163"/>
    </source>
</evidence>
<evidence type="ECO:0000313" key="8">
    <source>
        <dbReference type="Proteomes" id="UP001597307"/>
    </source>
</evidence>
<proteinExistence type="predicted"/>
<sequence>MTMADHSALALTVHLASNDYLTGVALEQLFGQSGFIELSGFSRHGTEAVSSVRAERPDIVLIDASITGGGLAETTSAISQLRDGPTVAILSTDRSGDSSRAMDAAFAAGASSYIVRDSSVEDIAAALRLVHRGGLVNAVFPACRHSPRLVNRSDAHLMKRFGTLSSRDQQIVGALANGCTNLQISRQLNVSEATIKARLAQVMQLLGVDNRVQIAVAAVRAGVSTA</sequence>
<dbReference type="EMBL" id="JBHUGA010000002">
    <property type="protein sequence ID" value="MFD1845130.1"/>
    <property type="molecule type" value="Genomic_DNA"/>
</dbReference>
<dbReference type="PROSITE" id="PS50110">
    <property type="entry name" value="RESPONSE_REGULATORY"/>
    <property type="match status" value="1"/>
</dbReference>
<feature type="domain" description="HTH luxR-type" evidence="5">
    <location>
        <begin position="157"/>
        <end position="222"/>
    </location>
</feature>
<keyword evidence="4" id="KW-0597">Phosphoprotein</keyword>
<name>A0ABW4Q3B4_9MICC</name>
<dbReference type="InterPro" id="IPR000792">
    <property type="entry name" value="Tscrpt_reg_LuxR_C"/>
</dbReference>
<evidence type="ECO:0000256" key="4">
    <source>
        <dbReference type="PROSITE-ProRule" id="PRU00169"/>
    </source>
</evidence>
<protein>
    <submittedName>
        <fullName evidence="7">LuxR C-terminal-related transcriptional regulator</fullName>
    </submittedName>
</protein>
<feature type="domain" description="Response regulatory" evidence="6">
    <location>
        <begin position="12"/>
        <end position="131"/>
    </location>
</feature>
<dbReference type="CDD" id="cd06170">
    <property type="entry name" value="LuxR_C_like"/>
    <property type="match status" value="1"/>
</dbReference>
<dbReference type="SUPFAM" id="SSF46894">
    <property type="entry name" value="C-terminal effector domain of the bipartite response regulators"/>
    <property type="match status" value="1"/>
</dbReference>
<dbReference type="SMART" id="SM00421">
    <property type="entry name" value="HTH_LUXR"/>
    <property type="match status" value="1"/>
</dbReference>
<dbReference type="Gene3D" id="3.40.50.2300">
    <property type="match status" value="1"/>
</dbReference>
<keyword evidence="8" id="KW-1185">Reference proteome</keyword>
<evidence type="ECO:0000259" key="6">
    <source>
        <dbReference type="PROSITE" id="PS50110"/>
    </source>
</evidence>
<dbReference type="InterPro" id="IPR016032">
    <property type="entry name" value="Sig_transdc_resp-reg_C-effctor"/>
</dbReference>
<dbReference type="PROSITE" id="PS50043">
    <property type="entry name" value="HTH_LUXR_2"/>
    <property type="match status" value="1"/>
</dbReference>
<gene>
    <name evidence="7" type="ORF">ACFSFX_00775</name>
</gene>
<keyword evidence="2" id="KW-0238">DNA-binding</keyword>
<dbReference type="PANTHER" id="PTHR44688">
    <property type="entry name" value="DNA-BINDING TRANSCRIPTIONAL ACTIVATOR DEVR_DOSR"/>
    <property type="match status" value="1"/>
</dbReference>
<keyword evidence="1" id="KW-0805">Transcription regulation</keyword>
<keyword evidence="3" id="KW-0804">Transcription</keyword>
<dbReference type="Pfam" id="PF00072">
    <property type="entry name" value="Response_reg"/>
    <property type="match status" value="1"/>
</dbReference>
<evidence type="ECO:0000256" key="2">
    <source>
        <dbReference type="ARBA" id="ARBA00023125"/>
    </source>
</evidence>
<evidence type="ECO:0000256" key="1">
    <source>
        <dbReference type="ARBA" id="ARBA00023015"/>
    </source>
</evidence>
<evidence type="ECO:0000313" key="7">
    <source>
        <dbReference type="EMBL" id="MFD1845130.1"/>
    </source>
</evidence>
<dbReference type="PRINTS" id="PR00038">
    <property type="entry name" value="HTHLUXR"/>
</dbReference>
<dbReference type="InterPro" id="IPR001789">
    <property type="entry name" value="Sig_transdc_resp-reg_receiver"/>
</dbReference>
<feature type="modified residue" description="4-aspartylphosphate" evidence="4">
    <location>
        <position position="63"/>
    </location>
</feature>
<organism evidence="7 8">
    <name type="scientific">Arthrobacter flavus</name>
    <dbReference type="NCBI Taxonomy" id="95172"/>
    <lineage>
        <taxon>Bacteria</taxon>
        <taxon>Bacillati</taxon>
        <taxon>Actinomycetota</taxon>
        <taxon>Actinomycetes</taxon>
        <taxon>Micrococcales</taxon>
        <taxon>Micrococcaceae</taxon>
        <taxon>Arthrobacter</taxon>
    </lineage>
</organism>
<dbReference type="RefSeq" id="WP_343877130.1">
    <property type="nucleotide sequence ID" value="NZ_BAAAIJ010000002.1"/>
</dbReference>
<dbReference type="Pfam" id="PF00196">
    <property type="entry name" value="GerE"/>
    <property type="match status" value="1"/>
</dbReference>
<reference evidence="8" key="1">
    <citation type="journal article" date="2019" name="Int. J. Syst. Evol. Microbiol.">
        <title>The Global Catalogue of Microorganisms (GCM) 10K type strain sequencing project: providing services to taxonomists for standard genome sequencing and annotation.</title>
        <authorList>
            <consortium name="The Broad Institute Genomics Platform"/>
            <consortium name="The Broad Institute Genome Sequencing Center for Infectious Disease"/>
            <person name="Wu L."/>
            <person name="Ma J."/>
        </authorList>
    </citation>
    <scope>NUCLEOTIDE SEQUENCE [LARGE SCALE GENOMIC DNA]</scope>
    <source>
        <strain evidence="8">JCM 11496</strain>
    </source>
</reference>